<feature type="region of interest" description="Disordered" evidence="5">
    <location>
        <begin position="536"/>
        <end position="563"/>
    </location>
</feature>
<evidence type="ECO:0000256" key="3">
    <source>
        <dbReference type="PROSITE-ProRule" id="PRU00284"/>
    </source>
</evidence>
<evidence type="ECO:0000256" key="5">
    <source>
        <dbReference type="SAM" id="MobiDB-lite"/>
    </source>
</evidence>
<dbReference type="SMART" id="SM00283">
    <property type="entry name" value="MA"/>
    <property type="match status" value="1"/>
</dbReference>
<evidence type="ECO:0000259" key="7">
    <source>
        <dbReference type="PROSITE" id="PS50111"/>
    </source>
</evidence>
<dbReference type="Pfam" id="PF22673">
    <property type="entry name" value="MCP-like_PDC_1"/>
    <property type="match status" value="1"/>
</dbReference>
<feature type="compositionally biased region" description="Low complexity" evidence="5">
    <location>
        <begin position="536"/>
        <end position="548"/>
    </location>
</feature>
<dbReference type="PANTHER" id="PTHR32089:SF112">
    <property type="entry name" value="LYSOZYME-LIKE PROTEIN-RELATED"/>
    <property type="match status" value="1"/>
</dbReference>
<dbReference type="GO" id="GO:0007165">
    <property type="term" value="P:signal transduction"/>
    <property type="evidence" value="ECO:0007669"/>
    <property type="project" value="UniProtKB-KW"/>
</dbReference>
<sequence>MNWKKIDWYNVSGVIGLLIFGSTIFIESVSQSFMISVVAFLLIFITLFGQYRLKKIHNHLVGGVKKIILSDYGIIDQAIQSTHHMDESIENNQITTRDDVINIIKQELEENKSYLGTWVAYEPNAFDQKDSVYQNKEFYDQTGRMIAYAVRTKDGIQIEHLPNIDQEDFYNMPKANDQLTVIDPFTYTVNGQDTLMTTVAKPIKVNGKIIGVTGIDIKLRSSKDLERGLINFDVANSEIDMTNVLSLLNKKGKVGKESAQLIRAIKQDYDEIIRLFETTVDNISENAATFNNITTRANEASNEVTRALDEIARGATEQANDTENGSMQMEELGSIIEEDQEKIQDLTKNVESIAELTSQSHSTFNKLVQQNAETIGAMNDLTSNLSETVSSTDKIKKASEEINNIAEQTNLLALNASIEAARAGESGKGFAVVADEIRKLAENAKTFSEQIDSDINELDHRSTESHQSMNQLTETIDTQSEQIKETTSRFNQITETIDRVSGHIEEIQVSGTKMTEKKEELLSVIQSLAAIAEENAASSEEVSASMDSLTETIDQSSKGSAELEKMVDSLKETIDRIQS</sequence>
<keyword evidence="6" id="KW-0812">Transmembrane</keyword>
<dbReference type="RefSeq" id="WP_268779815.1">
    <property type="nucleotide sequence ID" value="NZ_JAPRAT010000011.1"/>
</dbReference>
<evidence type="ECO:0000256" key="6">
    <source>
        <dbReference type="SAM" id="Phobius"/>
    </source>
</evidence>
<dbReference type="InterPro" id="IPR004090">
    <property type="entry name" value="Chemotax_Me-accpt_rcpt"/>
</dbReference>
<keyword evidence="1 3" id="KW-0807">Transducer</keyword>
<reference evidence="8" key="1">
    <citation type="submission" date="2022-11" db="EMBL/GenBank/DDBJ databases">
        <title>WGS of Natronobacillus azotifigens 24KS-1, an anaerobic diazotrophic haloalkaliphile from soda-rich habitats.</title>
        <authorList>
            <person name="Sorokin D.Y."/>
            <person name="Merkel A.Y."/>
        </authorList>
    </citation>
    <scope>NUCLEOTIDE SEQUENCE</scope>
    <source>
        <strain evidence="8">24KS-1</strain>
    </source>
</reference>
<dbReference type="PANTHER" id="PTHR32089">
    <property type="entry name" value="METHYL-ACCEPTING CHEMOTAXIS PROTEIN MCPB"/>
    <property type="match status" value="1"/>
</dbReference>
<dbReference type="EMBL" id="JAPRAT010000011">
    <property type="protein sequence ID" value="MCZ0703045.1"/>
    <property type="molecule type" value="Genomic_DNA"/>
</dbReference>
<comment type="caution">
    <text evidence="8">The sequence shown here is derived from an EMBL/GenBank/DDBJ whole genome shotgun (WGS) entry which is preliminary data.</text>
</comment>
<dbReference type="InterPro" id="IPR004089">
    <property type="entry name" value="MCPsignal_dom"/>
</dbReference>
<dbReference type="Gene3D" id="3.30.450.20">
    <property type="entry name" value="PAS domain"/>
    <property type="match status" value="1"/>
</dbReference>
<feature type="domain" description="Methyl-accepting transducer" evidence="7">
    <location>
        <begin position="293"/>
        <end position="550"/>
    </location>
</feature>
<evidence type="ECO:0000256" key="2">
    <source>
        <dbReference type="ARBA" id="ARBA00029447"/>
    </source>
</evidence>
<keyword evidence="6" id="KW-0472">Membrane</keyword>
<dbReference type="Gene3D" id="1.10.287.950">
    <property type="entry name" value="Methyl-accepting chemotaxis protein"/>
    <property type="match status" value="1"/>
</dbReference>
<dbReference type="SUPFAM" id="SSF58104">
    <property type="entry name" value="Methyl-accepting chemotaxis protein (MCP) signaling domain"/>
    <property type="match status" value="1"/>
</dbReference>
<keyword evidence="9" id="KW-1185">Reference proteome</keyword>
<organism evidence="8 9">
    <name type="scientific">Natronobacillus azotifigens</name>
    <dbReference type="NCBI Taxonomy" id="472978"/>
    <lineage>
        <taxon>Bacteria</taxon>
        <taxon>Bacillati</taxon>
        <taxon>Bacillota</taxon>
        <taxon>Bacilli</taxon>
        <taxon>Bacillales</taxon>
        <taxon>Bacillaceae</taxon>
        <taxon>Natronobacillus</taxon>
    </lineage>
</organism>
<evidence type="ECO:0000256" key="1">
    <source>
        <dbReference type="ARBA" id="ARBA00023224"/>
    </source>
</evidence>
<dbReference type="GO" id="GO:0004888">
    <property type="term" value="F:transmembrane signaling receptor activity"/>
    <property type="evidence" value="ECO:0007669"/>
    <property type="project" value="InterPro"/>
</dbReference>
<evidence type="ECO:0000256" key="4">
    <source>
        <dbReference type="SAM" id="Coils"/>
    </source>
</evidence>
<comment type="similarity">
    <text evidence="2">Belongs to the methyl-accepting chemotaxis (MCP) protein family.</text>
</comment>
<dbReference type="PRINTS" id="PR00260">
    <property type="entry name" value="CHEMTRNSDUCR"/>
</dbReference>
<protein>
    <submittedName>
        <fullName evidence="8">Methyl-accepting chemotaxis protein</fullName>
    </submittedName>
</protein>
<keyword evidence="4" id="KW-0175">Coiled coil</keyword>
<feature type="coiled-coil region" evidence="4">
    <location>
        <begin position="329"/>
        <end position="356"/>
    </location>
</feature>
<feature type="transmembrane region" description="Helical" evidence="6">
    <location>
        <begin position="7"/>
        <end position="26"/>
    </location>
</feature>
<accession>A0A9J6RBY2</accession>
<evidence type="ECO:0000313" key="8">
    <source>
        <dbReference type="EMBL" id="MCZ0703045.1"/>
    </source>
</evidence>
<keyword evidence="6" id="KW-1133">Transmembrane helix</keyword>
<dbReference type="GO" id="GO:0006935">
    <property type="term" value="P:chemotaxis"/>
    <property type="evidence" value="ECO:0007669"/>
    <property type="project" value="InterPro"/>
</dbReference>
<evidence type="ECO:0000313" key="9">
    <source>
        <dbReference type="Proteomes" id="UP001084197"/>
    </source>
</evidence>
<gene>
    <name evidence="8" type="ORF">OWO01_07455</name>
</gene>
<feature type="compositionally biased region" description="Polar residues" evidence="5">
    <location>
        <begin position="549"/>
        <end position="559"/>
    </location>
</feature>
<dbReference type="AlphaFoldDB" id="A0A9J6RBY2"/>
<dbReference type="GO" id="GO:0016020">
    <property type="term" value="C:membrane"/>
    <property type="evidence" value="ECO:0007669"/>
    <property type="project" value="InterPro"/>
</dbReference>
<dbReference type="CDD" id="cd12913">
    <property type="entry name" value="PDC1_MCP_like"/>
    <property type="match status" value="1"/>
</dbReference>
<dbReference type="Proteomes" id="UP001084197">
    <property type="component" value="Unassembled WGS sequence"/>
</dbReference>
<dbReference type="PROSITE" id="PS50111">
    <property type="entry name" value="CHEMOTAXIS_TRANSDUC_2"/>
    <property type="match status" value="1"/>
</dbReference>
<proteinExistence type="inferred from homology"/>
<dbReference type="Pfam" id="PF00015">
    <property type="entry name" value="MCPsignal"/>
    <property type="match status" value="1"/>
</dbReference>
<name>A0A9J6RBY2_9BACI</name>